<dbReference type="AlphaFoldDB" id="A0A151UH65"/>
<protein>
    <submittedName>
        <fullName evidence="2">Hydroquinone glucosyltransferase</fullName>
    </submittedName>
</protein>
<organism evidence="2 3">
    <name type="scientific">Cajanus cajan</name>
    <name type="common">Pigeon pea</name>
    <name type="synonym">Cajanus indicus</name>
    <dbReference type="NCBI Taxonomy" id="3821"/>
    <lineage>
        <taxon>Eukaryota</taxon>
        <taxon>Viridiplantae</taxon>
        <taxon>Streptophyta</taxon>
        <taxon>Embryophyta</taxon>
        <taxon>Tracheophyta</taxon>
        <taxon>Spermatophyta</taxon>
        <taxon>Magnoliopsida</taxon>
        <taxon>eudicotyledons</taxon>
        <taxon>Gunneridae</taxon>
        <taxon>Pentapetalae</taxon>
        <taxon>rosids</taxon>
        <taxon>fabids</taxon>
        <taxon>Fabales</taxon>
        <taxon>Fabaceae</taxon>
        <taxon>Papilionoideae</taxon>
        <taxon>50 kb inversion clade</taxon>
        <taxon>NPAAA clade</taxon>
        <taxon>indigoferoid/millettioid clade</taxon>
        <taxon>Phaseoleae</taxon>
        <taxon>Cajanus</taxon>
    </lineage>
</organism>
<name>A0A151UH65_CAJCA</name>
<comment type="caution">
    <text evidence="2">The sequence shown here is derived from an EMBL/GenBank/DDBJ whole genome shotgun (WGS) entry which is preliminary data.</text>
</comment>
<dbReference type="Gramene" id="C.cajan_42994.t">
    <property type="protein sequence ID" value="C.cajan_42994.t.cds1"/>
    <property type="gene ID" value="C.cajan_42994"/>
</dbReference>
<sequence>MAKTTHITIVSSPGFTHLVPITEFSKRLEKHHPNFHVTCIVPSLGPPSESSKAYLETLPSNIQTILLPPINKEQLPQGVHPAILIQLTVTHSLPAIHEVLKSRFSKDPLVALVVDLFAFQALEFAKEFKALSYFYFPSSALVLSLLLHALVLIGPTVGAKCSYQGSGVDSIRWVRSVSLLRWYT</sequence>
<dbReference type="OMA" id="PNDANIM"/>
<evidence type="ECO:0000256" key="1">
    <source>
        <dbReference type="SAM" id="Phobius"/>
    </source>
</evidence>
<proteinExistence type="predicted"/>
<dbReference type="PANTHER" id="PTHR48045:SF6">
    <property type="entry name" value="UDP-GLUCOSYLTRANSFERASE FAMILY PROTEIN"/>
    <property type="match status" value="1"/>
</dbReference>
<dbReference type="PANTHER" id="PTHR48045">
    <property type="entry name" value="UDP-GLYCOSYLTRANSFERASE 72B1"/>
    <property type="match status" value="1"/>
</dbReference>
<keyword evidence="1" id="KW-0812">Transmembrane</keyword>
<dbReference type="EMBL" id="AGCT01055104">
    <property type="protein sequence ID" value="KYP78591.1"/>
    <property type="molecule type" value="Genomic_DNA"/>
</dbReference>
<keyword evidence="1" id="KW-1133">Transmembrane helix</keyword>
<gene>
    <name evidence="2" type="ORF">KK1_046163</name>
</gene>
<dbReference type="STRING" id="3821.A0A151UH65"/>
<keyword evidence="3" id="KW-1185">Reference proteome</keyword>
<reference evidence="2" key="1">
    <citation type="journal article" date="2012" name="Nat. Biotechnol.">
        <title>Draft genome sequence of pigeonpea (Cajanus cajan), an orphan legume crop of resource-poor farmers.</title>
        <authorList>
            <person name="Varshney R.K."/>
            <person name="Chen W."/>
            <person name="Li Y."/>
            <person name="Bharti A.K."/>
            <person name="Saxena R.K."/>
            <person name="Schlueter J.A."/>
            <person name="Donoghue M.T."/>
            <person name="Azam S."/>
            <person name="Fan G."/>
            <person name="Whaley A.M."/>
            <person name="Farmer A.D."/>
            <person name="Sheridan J."/>
            <person name="Iwata A."/>
            <person name="Tuteja R."/>
            <person name="Penmetsa R.V."/>
            <person name="Wu W."/>
            <person name="Upadhyaya H.D."/>
            <person name="Yang S.P."/>
            <person name="Shah T."/>
            <person name="Saxena K.B."/>
            <person name="Michael T."/>
            <person name="McCombie W.R."/>
            <person name="Yang B."/>
            <person name="Zhang G."/>
            <person name="Yang H."/>
            <person name="Wang J."/>
            <person name="Spillane C."/>
            <person name="Cook D.R."/>
            <person name="May G.D."/>
            <person name="Xu X."/>
            <person name="Jackson S.A."/>
        </authorList>
    </citation>
    <scope>NUCLEOTIDE SEQUENCE [LARGE SCALE GENOMIC DNA]</scope>
</reference>
<accession>A0A151UH65</accession>
<feature type="transmembrane region" description="Helical" evidence="1">
    <location>
        <begin position="131"/>
        <end position="153"/>
    </location>
</feature>
<dbReference type="SUPFAM" id="SSF53756">
    <property type="entry name" value="UDP-Glycosyltransferase/glycogen phosphorylase"/>
    <property type="match status" value="1"/>
</dbReference>
<evidence type="ECO:0000313" key="2">
    <source>
        <dbReference type="EMBL" id="KYP78591.1"/>
    </source>
</evidence>
<dbReference type="Gene3D" id="3.40.50.2000">
    <property type="entry name" value="Glycogen Phosphorylase B"/>
    <property type="match status" value="1"/>
</dbReference>
<evidence type="ECO:0000313" key="3">
    <source>
        <dbReference type="Proteomes" id="UP000075243"/>
    </source>
</evidence>
<dbReference type="Proteomes" id="UP000075243">
    <property type="component" value="Unassembled WGS sequence"/>
</dbReference>
<keyword evidence="1" id="KW-0472">Membrane</keyword>